<keyword evidence="6" id="KW-0249">Electron transport</keyword>
<dbReference type="GO" id="GO:0005886">
    <property type="term" value="C:plasma membrane"/>
    <property type="evidence" value="ECO:0007669"/>
    <property type="project" value="UniProtKB-SubCell"/>
</dbReference>
<comment type="similarity">
    <text evidence="2">Belongs to the cytochrome c oxidase bacterial subunit 4 family.</text>
</comment>
<evidence type="ECO:0000313" key="11">
    <source>
        <dbReference type="EMBL" id="RWZ79137.1"/>
    </source>
</evidence>
<dbReference type="Pfam" id="PF03626">
    <property type="entry name" value="COX4_pro"/>
    <property type="match status" value="1"/>
</dbReference>
<evidence type="ECO:0000256" key="7">
    <source>
        <dbReference type="ARBA" id="ARBA00022989"/>
    </source>
</evidence>
<dbReference type="PANTHER" id="PTHR36835">
    <property type="entry name" value="CYTOCHROME BO(3) UBIQUINOL OXIDASE SUBUNIT 4"/>
    <property type="match status" value="1"/>
</dbReference>
<feature type="transmembrane region" description="Helical" evidence="10">
    <location>
        <begin position="41"/>
        <end position="64"/>
    </location>
</feature>
<keyword evidence="3" id="KW-0813">Transport</keyword>
<keyword evidence="8" id="KW-0560">Oxidoreductase</keyword>
<accession>A0A4Q0AIK3</accession>
<sequence>MKRYAEIRRRSQTKSYLTGYGLSLLLTLAAYWSAMARPARGWLLLLLLAALAVVQLAVQLRFFLHLGKKSSPQWNALVFSFMAIVVFILVAGSLWIMKNLNYNLMNMPPSATEKTIIKDEGISR</sequence>
<evidence type="ECO:0000256" key="8">
    <source>
        <dbReference type="ARBA" id="ARBA00023002"/>
    </source>
</evidence>
<keyword evidence="9 10" id="KW-0472">Membrane</keyword>
<evidence type="ECO:0000256" key="3">
    <source>
        <dbReference type="ARBA" id="ARBA00022448"/>
    </source>
</evidence>
<dbReference type="GO" id="GO:0009486">
    <property type="term" value="F:cytochrome bo3 ubiquinol oxidase activity"/>
    <property type="evidence" value="ECO:0007669"/>
    <property type="project" value="InterPro"/>
</dbReference>
<keyword evidence="12" id="KW-1185">Reference proteome</keyword>
<dbReference type="GO" id="GO:0009319">
    <property type="term" value="C:cytochrome o ubiquinol oxidase complex"/>
    <property type="evidence" value="ECO:0007669"/>
    <property type="project" value="TreeGrafter"/>
</dbReference>
<dbReference type="GO" id="GO:0015990">
    <property type="term" value="P:electron transport coupled proton transport"/>
    <property type="evidence" value="ECO:0007669"/>
    <property type="project" value="InterPro"/>
</dbReference>
<reference evidence="11" key="1">
    <citation type="submission" date="2019-01" db="EMBL/GenBank/DDBJ databases">
        <title>Genomic signatures and co-occurrence patterns of the ultra-small Saccharimodia (Patescibacteria phylum) suggest a symbiotic lifestyle.</title>
        <authorList>
            <person name="Lemos L."/>
            <person name="Medeiros J."/>
            <person name="Andreote F."/>
            <person name="Fernandes G."/>
            <person name="Varani A."/>
            <person name="Oliveira G."/>
            <person name="Pylro V."/>
        </authorList>
    </citation>
    <scope>NUCLEOTIDE SEQUENCE [LARGE SCALE GENOMIC DNA]</scope>
    <source>
        <strain evidence="11">AMD01</strain>
    </source>
</reference>
<evidence type="ECO:0000256" key="9">
    <source>
        <dbReference type="ARBA" id="ARBA00023136"/>
    </source>
</evidence>
<name>A0A4Q0AIK3_9BACT</name>
<feature type="transmembrane region" description="Helical" evidence="10">
    <location>
        <begin position="16"/>
        <end position="35"/>
    </location>
</feature>
<evidence type="ECO:0000256" key="5">
    <source>
        <dbReference type="ARBA" id="ARBA00022692"/>
    </source>
</evidence>
<dbReference type="InterPro" id="IPR014210">
    <property type="entry name" value="Cyt_o_ubiqinol_oxidase_su4"/>
</dbReference>
<proteinExistence type="inferred from homology"/>
<comment type="subcellular location">
    <subcellularLocation>
        <location evidence="1">Cell membrane</location>
        <topology evidence="1">Multi-pass membrane protein</topology>
    </subcellularLocation>
</comment>
<feature type="transmembrane region" description="Helical" evidence="10">
    <location>
        <begin position="76"/>
        <end position="97"/>
    </location>
</feature>
<keyword evidence="7 10" id="KW-1133">Transmembrane helix</keyword>
<dbReference type="NCBIfam" id="TIGR02847">
    <property type="entry name" value="CyoD"/>
    <property type="match status" value="1"/>
</dbReference>
<keyword evidence="5 10" id="KW-0812">Transmembrane</keyword>
<dbReference type="GO" id="GO:0015078">
    <property type="term" value="F:proton transmembrane transporter activity"/>
    <property type="evidence" value="ECO:0007669"/>
    <property type="project" value="TreeGrafter"/>
</dbReference>
<organism evidence="11 12">
    <name type="scientific">Candidatus Chaera renei</name>
    <dbReference type="NCBI Taxonomy" id="2506947"/>
    <lineage>
        <taxon>Bacteria</taxon>
        <taxon>Candidatus Saccharimonadota</taxon>
        <taxon>Candidatus Saccharimonadia</taxon>
        <taxon>Candidatus Saccharimonadales</taxon>
        <taxon>Candidatus Saccharimonadaceae</taxon>
        <taxon>Candidatus Chaera</taxon>
    </lineage>
</organism>
<evidence type="ECO:0000256" key="2">
    <source>
        <dbReference type="ARBA" id="ARBA00008079"/>
    </source>
</evidence>
<dbReference type="PANTHER" id="PTHR36835:SF1">
    <property type="entry name" value="CYTOCHROME BO(3) UBIQUINOL OXIDASE SUBUNIT 4"/>
    <property type="match status" value="1"/>
</dbReference>
<gene>
    <name evidence="11" type="primary">cyoD</name>
    <name evidence="11" type="ORF">EOT04_02115</name>
</gene>
<evidence type="ECO:0000256" key="6">
    <source>
        <dbReference type="ARBA" id="ARBA00022982"/>
    </source>
</evidence>
<protein>
    <submittedName>
        <fullName evidence="11">Cytochrome o ubiquinol oxidase subunit IV</fullName>
    </submittedName>
</protein>
<evidence type="ECO:0000256" key="10">
    <source>
        <dbReference type="SAM" id="Phobius"/>
    </source>
</evidence>
<evidence type="ECO:0000313" key="12">
    <source>
        <dbReference type="Proteomes" id="UP000289269"/>
    </source>
</evidence>
<dbReference type="InterPro" id="IPR050968">
    <property type="entry name" value="Cytochrome_c_oxidase_bac_sub4"/>
</dbReference>
<dbReference type="GO" id="GO:0019646">
    <property type="term" value="P:aerobic electron transport chain"/>
    <property type="evidence" value="ECO:0007669"/>
    <property type="project" value="TreeGrafter"/>
</dbReference>
<dbReference type="InterPro" id="IPR005171">
    <property type="entry name" value="Cyt_c_oxidase_su4_prok"/>
</dbReference>
<evidence type="ECO:0000256" key="1">
    <source>
        <dbReference type="ARBA" id="ARBA00004651"/>
    </source>
</evidence>
<evidence type="ECO:0000256" key="4">
    <source>
        <dbReference type="ARBA" id="ARBA00022475"/>
    </source>
</evidence>
<dbReference type="Proteomes" id="UP000289269">
    <property type="component" value="Unassembled WGS sequence"/>
</dbReference>
<dbReference type="AlphaFoldDB" id="A0A4Q0AIK3"/>
<keyword evidence="4" id="KW-1003">Cell membrane</keyword>
<comment type="caution">
    <text evidence="11">The sequence shown here is derived from an EMBL/GenBank/DDBJ whole genome shotgun (WGS) entry which is preliminary data.</text>
</comment>
<dbReference type="EMBL" id="SCKW01000018">
    <property type="protein sequence ID" value="RWZ79137.1"/>
    <property type="molecule type" value="Genomic_DNA"/>
</dbReference>